<name>A0A0E9QYH9_ANGAN</name>
<dbReference type="AlphaFoldDB" id="A0A0E9QYH9"/>
<protein>
    <submittedName>
        <fullName evidence="1">Uncharacterized protein</fullName>
    </submittedName>
</protein>
<reference evidence="1" key="2">
    <citation type="journal article" date="2015" name="Fish Shellfish Immunol.">
        <title>Early steps in the European eel (Anguilla anguilla)-Vibrio vulnificus interaction in the gills: Role of the RtxA13 toxin.</title>
        <authorList>
            <person name="Callol A."/>
            <person name="Pajuelo D."/>
            <person name="Ebbesson L."/>
            <person name="Teles M."/>
            <person name="MacKenzie S."/>
            <person name="Amaro C."/>
        </authorList>
    </citation>
    <scope>NUCLEOTIDE SEQUENCE</scope>
</reference>
<proteinExistence type="predicted"/>
<evidence type="ECO:0000313" key="1">
    <source>
        <dbReference type="EMBL" id="JAH21996.1"/>
    </source>
</evidence>
<dbReference type="EMBL" id="GBXM01086581">
    <property type="protein sequence ID" value="JAH21996.1"/>
    <property type="molecule type" value="Transcribed_RNA"/>
</dbReference>
<accession>A0A0E9QYH9</accession>
<organism evidence="1">
    <name type="scientific">Anguilla anguilla</name>
    <name type="common">European freshwater eel</name>
    <name type="synonym">Muraena anguilla</name>
    <dbReference type="NCBI Taxonomy" id="7936"/>
    <lineage>
        <taxon>Eukaryota</taxon>
        <taxon>Metazoa</taxon>
        <taxon>Chordata</taxon>
        <taxon>Craniata</taxon>
        <taxon>Vertebrata</taxon>
        <taxon>Euteleostomi</taxon>
        <taxon>Actinopterygii</taxon>
        <taxon>Neopterygii</taxon>
        <taxon>Teleostei</taxon>
        <taxon>Anguilliformes</taxon>
        <taxon>Anguillidae</taxon>
        <taxon>Anguilla</taxon>
    </lineage>
</organism>
<sequence length="25" mass="3054">MEHFIQNYPISSNLYMRKLSIAIRK</sequence>
<reference evidence="1" key="1">
    <citation type="submission" date="2014-11" db="EMBL/GenBank/DDBJ databases">
        <authorList>
            <person name="Amaro Gonzalez C."/>
        </authorList>
    </citation>
    <scope>NUCLEOTIDE SEQUENCE</scope>
</reference>